<reference evidence="1" key="2">
    <citation type="journal article" date="2022" name="New Phytol.">
        <title>Evolutionary transition to the ectomycorrhizal habit in the genomes of a hyperdiverse lineage of mushroom-forming fungi.</title>
        <authorList>
            <person name="Looney B."/>
            <person name="Miyauchi S."/>
            <person name="Morin E."/>
            <person name="Drula E."/>
            <person name="Courty P.E."/>
            <person name="Kohler A."/>
            <person name="Kuo A."/>
            <person name="LaButti K."/>
            <person name="Pangilinan J."/>
            <person name="Lipzen A."/>
            <person name="Riley R."/>
            <person name="Andreopoulos W."/>
            <person name="He G."/>
            <person name="Johnson J."/>
            <person name="Nolan M."/>
            <person name="Tritt A."/>
            <person name="Barry K.W."/>
            <person name="Grigoriev I.V."/>
            <person name="Nagy L.G."/>
            <person name="Hibbett D."/>
            <person name="Henrissat B."/>
            <person name="Matheny P.B."/>
            <person name="Labbe J."/>
            <person name="Martin F.M."/>
        </authorList>
    </citation>
    <scope>NUCLEOTIDE SEQUENCE</scope>
    <source>
        <strain evidence="1">FP105234-sp</strain>
    </source>
</reference>
<evidence type="ECO:0000313" key="1">
    <source>
        <dbReference type="EMBL" id="KAI0050894.1"/>
    </source>
</evidence>
<evidence type="ECO:0000313" key="2">
    <source>
        <dbReference type="Proteomes" id="UP000814033"/>
    </source>
</evidence>
<name>A0ACB8S3P7_9AGAM</name>
<accession>A0ACB8S3P7</accession>
<dbReference type="Proteomes" id="UP000814033">
    <property type="component" value="Unassembled WGS sequence"/>
</dbReference>
<protein>
    <submittedName>
        <fullName evidence="1">Uncharacterized protein</fullName>
    </submittedName>
</protein>
<sequence>GALIRQLCFREMGRMFTYQLSLREKHRLVTTGPYFVVRHPSYIGMLMVMVGTTLCVLAAPGTWWTEAGMMGTHSGKVMVGVWVSLWLVVLSLVSRAGKEDVMLRGEFRAEWEEYVDRVPYRMVPGLI</sequence>
<gene>
    <name evidence="1" type="ORF">FA95DRAFT_1486551</name>
</gene>
<organism evidence="1 2">
    <name type="scientific">Auriscalpium vulgare</name>
    <dbReference type="NCBI Taxonomy" id="40419"/>
    <lineage>
        <taxon>Eukaryota</taxon>
        <taxon>Fungi</taxon>
        <taxon>Dikarya</taxon>
        <taxon>Basidiomycota</taxon>
        <taxon>Agaricomycotina</taxon>
        <taxon>Agaricomycetes</taxon>
        <taxon>Russulales</taxon>
        <taxon>Auriscalpiaceae</taxon>
        <taxon>Auriscalpium</taxon>
    </lineage>
</organism>
<feature type="non-terminal residue" evidence="1">
    <location>
        <position position="1"/>
    </location>
</feature>
<proteinExistence type="predicted"/>
<comment type="caution">
    <text evidence="1">The sequence shown here is derived from an EMBL/GenBank/DDBJ whole genome shotgun (WGS) entry which is preliminary data.</text>
</comment>
<dbReference type="EMBL" id="MU275857">
    <property type="protein sequence ID" value="KAI0050894.1"/>
    <property type="molecule type" value="Genomic_DNA"/>
</dbReference>
<keyword evidence="2" id="KW-1185">Reference proteome</keyword>
<reference evidence="1" key="1">
    <citation type="submission" date="2021-02" db="EMBL/GenBank/DDBJ databases">
        <authorList>
            <consortium name="DOE Joint Genome Institute"/>
            <person name="Ahrendt S."/>
            <person name="Looney B.P."/>
            <person name="Miyauchi S."/>
            <person name="Morin E."/>
            <person name="Drula E."/>
            <person name="Courty P.E."/>
            <person name="Chicoki N."/>
            <person name="Fauchery L."/>
            <person name="Kohler A."/>
            <person name="Kuo A."/>
            <person name="Labutti K."/>
            <person name="Pangilinan J."/>
            <person name="Lipzen A."/>
            <person name="Riley R."/>
            <person name="Andreopoulos W."/>
            <person name="He G."/>
            <person name="Johnson J."/>
            <person name="Barry K.W."/>
            <person name="Grigoriev I.V."/>
            <person name="Nagy L."/>
            <person name="Hibbett D."/>
            <person name="Henrissat B."/>
            <person name="Matheny P.B."/>
            <person name="Labbe J."/>
            <person name="Martin F."/>
        </authorList>
    </citation>
    <scope>NUCLEOTIDE SEQUENCE</scope>
    <source>
        <strain evidence="1">FP105234-sp</strain>
    </source>
</reference>